<dbReference type="InterPro" id="IPR058078">
    <property type="entry name" value="Cj0814-like"/>
</dbReference>
<organism evidence="1 2">
    <name type="scientific">Campylobacter concisus</name>
    <dbReference type="NCBI Taxonomy" id="199"/>
    <lineage>
        <taxon>Bacteria</taxon>
        <taxon>Pseudomonadati</taxon>
        <taxon>Campylobacterota</taxon>
        <taxon>Epsilonproteobacteria</taxon>
        <taxon>Campylobacterales</taxon>
        <taxon>Campylobacteraceae</taxon>
        <taxon>Campylobacter</taxon>
    </lineage>
</organism>
<evidence type="ECO:0000313" key="2">
    <source>
        <dbReference type="Proteomes" id="UP000824019"/>
    </source>
</evidence>
<dbReference type="EMBL" id="JAHAKR010000130">
    <property type="protein sequence ID" value="MBS5829936.1"/>
    <property type="molecule type" value="Genomic_DNA"/>
</dbReference>
<name>A0A9E1B8X3_9BACT</name>
<dbReference type="NCBIfam" id="NF046095">
    <property type="entry name" value="flg_dep_Cj0814"/>
    <property type="match status" value="1"/>
</dbReference>
<protein>
    <submittedName>
        <fullName evidence="1">Uncharacterized protein</fullName>
    </submittedName>
</protein>
<comment type="caution">
    <text evidence="1">The sequence shown here is derived from an EMBL/GenBank/DDBJ whole genome shotgun (WGS) entry which is preliminary data.</text>
</comment>
<reference evidence="1" key="1">
    <citation type="submission" date="2021-02" db="EMBL/GenBank/DDBJ databases">
        <title>Infant gut strain persistence is associated with maternal origin, phylogeny, and functional potential including surface adhesion and iron acquisition.</title>
        <authorList>
            <person name="Lou Y.C."/>
        </authorList>
    </citation>
    <scope>NUCLEOTIDE SEQUENCE</scope>
    <source>
        <strain evidence="1">L3_101_000G1_dasL3_101_000G1_concoct_7_sub</strain>
    </source>
</reference>
<dbReference type="Proteomes" id="UP000824019">
    <property type="component" value="Unassembled WGS sequence"/>
</dbReference>
<sequence>MLNGLNNNTYTQSYKTSINSKQAASLSTATNQTSSLVLGYKVDKDGYFTDEFNKQAGIPSDYKIHSSTLESLVRIETQSDYMKRTFDSIDILKTVNNAYKILSQIVGEDTLNSKDSFSLDEIRNFPQGFSYNRQSMQVTKIHNSIHEFGSAAADFNGKESNKQMISTLFFNPSFKGGDGRQPLKPTTDIFNNNNGGKESVGSGVFMDPHGEKYTNKDGSITKGGLIAAVINNNLDVREGETTAQGKREGYDKSIDSKEFNRAFELFELMGEMKFGPGFINATDNDIAGMPKYMQDYIRSKRDFVYIDLESGFVSTPEDRRRGYEEDELSFKKMMERNLKMLKLLFGEIDKDGKKSKDFMDSFLKFSMPPLNLVKELNENPAGKYLVDMLGIKRDVDIKA</sequence>
<accession>A0A9E1B8X3</accession>
<gene>
    <name evidence="1" type="ORF">KIC69_03765</name>
</gene>
<proteinExistence type="predicted"/>
<dbReference type="AlphaFoldDB" id="A0A9E1B8X3"/>
<evidence type="ECO:0000313" key="1">
    <source>
        <dbReference type="EMBL" id="MBS5829936.1"/>
    </source>
</evidence>